<evidence type="ECO:0000256" key="1">
    <source>
        <dbReference type="SAM" id="Phobius"/>
    </source>
</evidence>
<feature type="transmembrane region" description="Helical" evidence="1">
    <location>
        <begin position="58"/>
        <end position="79"/>
    </location>
</feature>
<dbReference type="Proteomes" id="UP001497516">
    <property type="component" value="Chromosome 6"/>
</dbReference>
<evidence type="ECO:0000313" key="2">
    <source>
        <dbReference type="EMBL" id="CAL1396035.1"/>
    </source>
</evidence>
<sequence length="94" mass="10427">MVTTGEGEKKDNRWEGCLRLQDDMHCLSPVLIYSTTPSLHLPSPITAFVFRGLSEHHLPMIISVVVNIGFLGTIIIPIADMSHRVDSSRATIEI</sequence>
<name>A0AAV2FEY6_9ROSI</name>
<keyword evidence="1" id="KW-1133">Transmembrane helix</keyword>
<keyword evidence="1" id="KW-0472">Membrane</keyword>
<organism evidence="2 3">
    <name type="scientific">Linum trigynum</name>
    <dbReference type="NCBI Taxonomy" id="586398"/>
    <lineage>
        <taxon>Eukaryota</taxon>
        <taxon>Viridiplantae</taxon>
        <taxon>Streptophyta</taxon>
        <taxon>Embryophyta</taxon>
        <taxon>Tracheophyta</taxon>
        <taxon>Spermatophyta</taxon>
        <taxon>Magnoliopsida</taxon>
        <taxon>eudicotyledons</taxon>
        <taxon>Gunneridae</taxon>
        <taxon>Pentapetalae</taxon>
        <taxon>rosids</taxon>
        <taxon>fabids</taxon>
        <taxon>Malpighiales</taxon>
        <taxon>Linaceae</taxon>
        <taxon>Linum</taxon>
    </lineage>
</organism>
<dbReference type="AlphaFoldDB" id="A0AAV2FEY6"/>
<gene>
    <name evidence="2" type="ORF">LTRI10_LOCUS36425</name>
</gene>
<keyword evidence="3" id="KW-1185">Reference proteome</keyword>
<reference evidence="2 3" key="1">
    <citation type="submission" date="2024-04" db="EMBL/GenBank/DDBJ databases">
        <authorList>
            <person name="Fracassetti M."/>
        </authorList>
    </citation>
    <scope>NUCLEOTIDE SEQUENCE [LARGE SCALE GENOMIC DNA]</scope>
</reference>
<proteinExistence type="predicted"/>
<keyword evidence="1" id="KW-0812">Transmembrane</keyword>
<accession>A0AAV2FEY6</accession>
<protein>
    <recommendedName>
        <fullName evidence="4">PIN-like protein</fullName>
    </recommendedName>
</protein>
<evidence type="ECO:0008006" key="4">
    <source>
        <dbReference type="Google" id="ProtNLM"/>
    </source>
</evidence>
<dbReference type="EMBL" id="OZ034819">
    <property type="protein sequence ID" value="CAL1396035.1"/>
    <property type="molecule type" value="Genomic_DNA"/>
</dbReference>
<evidence type="ECO:0000313" key="3">
    <source>
        <dbReference type="Proteomes" id="UP001497516"/>
    </source>
</evidence>